<name>A0A918Q1U3_9CAUL</name>
<dbReference type="PANTHER" id="PTHR33121">
    <property type="entry name" value="CYCLIC DI-GMP PHOSPHODIESTERASE PDEF"/>
    <property type="match status" value="1"/>
</dbReference>
<dbReference type="PROSITE" id="PS50883">
    <property type="entry name" value="EAL"/>
    <property type="match status" value="1"/>
</dbReference>
<feature type="domain" description="PAS" evidence="1">
    <location>
        <begin position="38"/>
        <end position="78"/>
    </location>
</feature>
<dbReference type="RefSeq" id="WP_189485702.1">
    <property type="nucleotide sequence ID" value="NZ_BMZB01000001.1"/>
</dbReference>
<accession>A0A918Q1U3</accession>
<dbReference type="AlphaFoldDB" id="A0A918Q1U3"/>
<gene>
    <name evidence="3" type="ORF">GCM10011273_14500</name>
</gene>
<dbReference type="SUPFAM" id="SSF141868">
    <property type="entry name" value="EAL domain-like"/>
    <property type="match status" value="1"/>
</dbReference>
<keyword evidence="3" id="KW-0808">Transferase</keyword>
<sequence>MSENYKAQRDSYIAYSLAAADLLIEVGLDLTIKSVVGAARTLLGAEGAALKGRSVIELFQPQDQAFLQRKLKDTTKKGRIDPVAVYLRADGKAAMLVNVGACFIPSRADEIHLTLSILNNVRPDAPDQDETGLVTAERFNELALDIIRAGASKAADLDMTLIKLKGLTKVRTTLSADQQALLMQEIAGVLRANSVAGQGGALPDDSFGVLRPASDQHAEARLMAEIDAVGQAAGLASGALGPKMMSIHLKTGNLDHAAIKKALAYITQTFAKSPDQVPPTIEASLEAAMEDTVAEFSSIKSVIDNGDFQIFYQPIVRLYDRTVHHHEALLRLKDGRNLYDTINFSEQIGLIHDLDLAVCQKVLSAVGAQADAVVAVNISGQSIASPQFGHDFRKLIQPYRNLNKRVMFEITETGEVKDFETARRFIAWLHQMSFRVCLDDFGSGAASYNYLRHFEVDFVKIDGPFLREAVNDSRQRALIRSIVSLSHELGCQVIGEMIENAEMDEMARQLSIEFGQGYLFGRPSPDLSSAAVSAVTARRKGVTESWS</sequence>
<proteinExistence type="predicted"/>
<evidence type="ECO:0000313" key="3">
    <source>
        <dbReference type="EMBL" id="GGZ29539.1"/>
    </source>
</evidence>
<dbReference type="Gene3D" id="3.20.20.450">
    <property type="entry name" value="EAL domain"/>
    <property type="match status" value="1"/>
</dbReference>
<dbReference type="CDD" id="cd01948">
    <property type="entry name" value="EAL"/>
    <property type="match status" value="1"/>
</dbReference>
<dbReference type="SMART" id="SM00052">
    <property type="entry name" value="EAL"/>
    <property type="match status" value="1"/>
</dbReference>
<dbReference type="InterPro" id="IPR050706">
    <property type="entry name" value="Cyclic-di-GMP_PDE-like"/>
</dbReference>
<dbReference type="Pfam" id="PF00563">
    <property type="entry name" value="EAL"/>
    <property type="match status" value="1"/>
</dbReference>
<protein>
    <submittedName>
        <fullName evidence="3">Signal transduction histidine kinase</fullName>
    </submittedName>
</protein>
<keyword evidence="4" id="KW-1185">Reference proteome</keyword>
<evidence type="ECO:0000313" key="4">
    <source>
        <dbReference type="Proteomes" id="UP000662572"/>
    </source>
</evidence>
<feature type="domain" description="EAL" evidence="2">
    <location>
        <begin position="292"/>
        <end position="537"/>
    </location>
</feature>
<dbReference type="GO" id="GO:0071111">
    <property type="term" value="F:cyclic-guanylate-specific phosphodiesterase activity"/>
    <property type="evidence" value="ECO:0007669"/>
    <property type="project" value="InterPro"/>
</dbReference>
<evidence type="ECO:0000259" key="1">
    <source>
        <dbReference type="PROSITE" id="PS50112"/>
    </source>
</evidence>
<comment type="caution">
    <text evidence="3">The sequence shown here is derived from an EMBL/GenBank/DDBJ whole genome shotgun (WGS) entry which is preliminary data.</text>
</comment>
<dbReference type="PROSITE" id="PS50112">
    <property type="entry name" value="PAS"/>
    <property type="match status" value="1"/>
</dbReference>
<reference evidence="3" key="1">
    <citation type="journal article" date="2014" name="Int. J. Syst. Evol. Microbiol.">
        <title>Complete genome sequence of Corynebacterium casei LMG S-19264T (=DSM 44701T), isolated from a smear-ripened cheese.</title>
        <authorList>
            <consortium name="US DOE Joint Genome Institute (JGI-PGF)"/>
            <person name="Walter F."/>
            <person name="Albersmeier A."/>
            <person name="Kalinowski J."/>
            <person name="Ruckert C."/>
        </authorList>
    </citation>
    <scope>NUCLEOTIDE SEQUENCE</scope>
    <source>
        <strain evidence="3">KCTC 32296</strain>
    </source>
</reference>
<evidence type="ECO:0000259" key="2">
    <source>
        <dbReference type="PROSITE" id="PS50883"/>
    </source>
</evidence>
<dbReference type="CDD" id="cd00130">
    <property type="entry name" value="PAS"/>
    <property type="match status" value="1"/>
</dbReference>
<organism evidence="3 4">
    <name type="scientific">Asticcacaulis endophyticus</name>
    <dbReference type="NCBI Taxonomy" id="1395890"/>
    <lineage>
        <taxon>Bacteria</taxon>
        <taxon>Pseudomonadati</taxon>
        <taxon>Pseudomonadota</taxon>
        <taxon>Alphaproteobacteria</taxon>
        <taxon>Caulobacterales</taxon>
        <taxon>Caulobacteraceae</taxon>
        <taxon>Asticcacaulis</taxon>
    </lineage>
</organism>
<dbReference type="GO" id="GO:0016301">
    <property type="term" value="F:kinase activity"/>
    <property type="evidence" value="ECO:0007669"/>
    <property type="project" value="UniProtKB-KW"/>
</dbReference>
<dbReference type="InterPro" id="IPR001633">
    <property type="entry name" value="EAL_dom"/>
</dbReference>
<reference evidence="3" key="2">
    <citation type="submission" date="2020-09" db="EMBL/GenBank/DDBJ databases">
        <authorList>
            <person name="Sun Q."/>
            <person name="Kim S."/>
        </authorList>
    </citation>
    <scope>NUCLEOTIDE SEQUENCE</scope>
    <source>
        <strain evidence="3">KCTC 32296</strain>
    </source>
</reference>
<dbReference type="EMBL" id="BMZB01000001">
    <property type="protein sequence ID" value="GGZ29539.1"/>
    <property type="molecule type" value="Genomic_DNA"/>
</dbReference>
<dbReference type="PANTHER" id="PTHR33121:SF79">
    <property type="entry name" value="CYCLIC DI-GMP PHOSPHODIESTERASE PDED-RELATED"/>
    <property type="match status" value="1"/>
</dbReference>
<dbReference type="InterPro" id="IPR035919">
    <property type="entry name" value="EAL_sf"/>
</dbReference>
<keyword evidence="3" id="KW-0418">Kinase</keyword>
<dbReference type="InterPro" id="IPR000014">
    <property type="entry name" value="PAS"/>
</dbReference>
<dbReference type="Proteomes" id="UP000662572">
    <property type="component" value="Unassembled WGS sequence"/>
</dbReference>